<dbReference type="InterPro" id="IPR014030">
    <property type="entry name" value="Ketoacyl_synth_N"/>
</dbReference>
<feature type="non-terminal residue" evidence="3">
    <location>
        <position position="1"/>
    </location>
</feature>
<organism evidence="3 4">
    <name type="scientific">Ooceraea biroi</name>
    <name type="common">Clonal raider ant</name>
    <name type="synonym">Cerapachys biroi</name>
    <dbReference type="NCBI Taxonomy" id="2015173"/>
    <lineage>
        <taxon>Eukaryota</taxon>
        <taxon>Metazoa</taxon>
        <taxon>Ecdysozoa</taxon>
        <taxon>Arthropoda</taxon>
        <taxon>Hexapoda</taxon>
        <taxon>Insecta</taxon>
        <taxon>Pterygota</taxon>
        <taxon>Neoptera</taxon>
        <taxon>Endopterygota</taxon>
        <taxon>Hymenoptera</taxon>
        <taxon>Apocrita</taxon>
        <taxon>Aculeata</taxon>
        <taxon>Formicoidea</taxon>
        <taxon>Formicidae</taxon>
        <taxon>Dorylinae</taxon>
        <taxon>Ooceraea</taxon>
    </lineage>
</organism>
<name>A0A026WJ34_OOCBI</name>
<dbReference type="OrthoDB" id="329835at2759"/>
<dbReference type="GO" id="GO:0004312">
    <property type="term" value="F:fatty acid synthase activity"/>
    <property type="evidence" value="ECO:0007669"/>
    <property type="project" value="TreeGrafter"/>
</dbReference>
<protein>
    <submittedName>
        <fullName evidence="3">Fatty acid synthase</fullName>
    </submittedName>
</protein>
<keyword evidence="4" id="KW-1185">Reference proteome</keyword>
<dbReference type="AlphaFoldDB" id="A0A026WJ34"/>
<dbReference type="PANTHER" id="PTHR43775:SF23">
    <property type="entry name" value="FATTY ACID SYNTHASE 3"/>
    <property type="match status" value="1"/>
</dbReference>
<evidence type="ECO:0000313" key="3">
    <source>
        <dbReference type="EMBL" id="EZA56035.1"/>
    </source>
</evidence>
<dbReference type="InterPro" id="IPR016039">
    <property type="entry name" value="Thiolase-like"/>
</dbReference>
<dbReference type="STRING" id="2015173.A0A026WJ34"/>
<dbReference type="OMA" id="YNIDSAC"/>
<dbReference type="Pfam" id="PF00109">
    <property type="entry name" value="ketoacyl-synt"/>
    <property type="match status" value="1"/>
</dbReference>
<dbReference type="EMBL" id="KK107182">
    <property type="protein sequence ID" value="EZA56035.1"/>
    <property type="molecule type" value="Genomic_DNA"/>
</dbReference>
<keyword evidence="1" id="KW-0808">Transferase</keyword>
<proteinExistence type="predicted"/>
<accession>A0A026WJ34</accession>
<evidence type="ECO:0000256" key="1">
    <source>
        <dbReference type="ARBA" id="ARBA00022679"/>
    </source>
</evidence>
<dbReference type="PROSITE" id="PS00606">
    <property type="entry name" value="KS3_1"/>
    <property type="match status" value="1"/>
</dbReference>
<dbReference type="InterPro" id="IPR018201">
    <property type="entry name" value="Ketoacyl_synth_AS"/>
</dbReference>
<dbReference type="Gene3D" id="3.40.47.10">
    <property type="match status" value="1"/>
</dbReference>
<feature type="domain" description="Beta-ketoacyl synthase-like N-terminal" evidence="2">
    <location>
        <begin position="1"/>
        <end position="60"/>
    </location>
</feature>
<dbReference type="InterPro" id="IPR050091">
    <property type="entry name" value="PKS_NRPS_Biosynth_Enz"/>
</dbReference>
<gene>
    <name evidence="3" type="ORF">X777_03720</name>
</gene>
<dbReference type="GO" id="GO:0004315">
    <property type="term" value="F:3-oxoacyl-[acyl-carrier-protein] synthase activity"/>
    <property type="evidence" value="ECO:0007669"/>
    <property type="project" value="InterPro"/>
</dbReference>
<dbReference type="GO" id="GO:0006633">
    <property type="term" value="P:fatty acid biosynthetic process"/>
    <property type="evidence" value="ECO:0007669"/>
    <property type="project" value="InterPro"/>
</dbReference>
<evidence type="ECO:0000313" key="4">
    <source>
        <dbReference type="Proteomes" id="UP000053097"/>
    </source>
</evidence>
<dbReference type="PANTHER" id="PTHR43775">
    <property type="entry name" value="FATTY ACID SYNTHASE"/>
    <property type="match status" value="1"/>
</dbReference>
<sequence length="90" mass="9849">LDITGPSVSTDTACSSSFTAIDYAYRSIRLGQCDAAIVAGSNLCLHPYVSLHFARLGTLHMKISDIHIIYDTNGRDHKYMIPSVIYLKGS</sequence>
<evidence type="ECO:0000259" key="2">
    <source>
        <dbReference type="Pfam" id="PF00109"/>
    </source>
</evidence>
<dbReference type="SUPFAM" id="SSF53901">
    <property type="entry name" value="Thiolase-like"/>
    <property type="match status" value="1"/>
</dbReference>
<reference evidence="3 4" key="1">
    <citation type="journal article" date="2014" name="Curr. Biol.">
        <title>The genome of the clonal raider ant Cerapachys biroi.</title>
        <authorList>
            <person name="Oxley P.R."/>
            <person name="Ji L."/>
            <person name="Fetter-Pruneda I."/>
            <person name="McKenzie S.K."/>
            <person name="Li C."/>
            <person name="Hu H."/>
            <person name="Zhang G."/>
            <person name="Kronauer D.J."/>
        </authorList>
    </citation>
    <scope>NUCLEOTIDE SEQUENCE [LARGE SCALE GENOMIC DNA]</scope>
</reference>
<dbReference type="Proteomes" id="UP000053097">
    <property type="component" value="Unassembled WGS sequence"/>
</dbReference>